<dbReference type="PANTHER" id="PTHR14939:SF5">
    <property type="entry name" value="F-BOX ONLY PROTEIN 22"/>
    <property type="match status" value="1"/>
</dbReference>
<dbReference type="GO" id="GO:0000209">
    <property type="term" value="P:protein polyubiquitination"/>
    <property type="evidence" value="ECO:0007669"/>
    <property type="project" value="TreeGrafter"/>
</dbReference>
<feature type="domain" description="FIST C-domain" evidence="1">
    <location>
        <begin position="326"/>
        <end position="503"/>
    </location>
</feature>
<dbReference type="EMBL" id="GL433836">
    <property type="protein sequence ID" value="EFN59225.1"/>
    <property type="molecule type" value="Genomic_DNA"/>
</dbReference>
<dbReference type="SMART" id="SM01204">
    <property type="entry name" value="FIST_C"/>
    <property type="match status" value="1"/>
</dbReference>
<proteinExistence type="predicted"/>
<dbReference type="AlphaFoldDB" id="E1Z3S3"/>
<keyword evidence="3" id="KW-1185">Reference proteome</keyword>
<dbReference type="OrthoDB" id="509497at2759"/>
<dbReference type="Proteomes" id="UP000008141">
    <property type="component" value="Unassembled WGS sequence"/>
</dbReference>
<evidence type="ECO:0000259" key="1">
    <source>
        <dbReference type="SMART" id="SM01204"/>
    </source>
</evidence>
<organism evidence="3">
    <name type="scientific">Chlorella variabilis</name>
    <name type="common">Green alga</name>
    <dbReference type="NCBI Taxonomy" id="554065"/>
    <lineage>
        <taxon>Eukaryota</taxon>
        <taxon>Viridiplantae</taxon>
        <taxon>Chlorophyta</taxon>
        <taxon>core chlorophytes</taxon>
        <taxon>Trebouxiophyceae</taxon>
        <taxon>Chlorellales</taxon>
        <taxon>Chlorellaceae</taxon>
        <taxon>Chlorella clade</taxon>
        <taxon>Chlorella</taxon>
    </lineage>
</organism>
<dbReference type="InterPro" id="IPR019494">
    <property type="entry name" value="FIST_C"/>
</dbReference>
<name>E1Z3S3_CHLVA</name>
<accession>E1Z3S3</accession>
<dbReference type="InParanoid" id="E1Z3S3"/>
<protein>
    <submittedName>
        <fullName evidence="2">Expressed protein</fullName>
    </submittedName>
</protein>
<dbReference type="KEGG" id="cvr:CHLNCDRAFT_138193"/>
<dbReference type="RefSeq" id="XP_005851327.1">
    <property type="nucleotide sequence ID" value="XM_005851265.1"/>
</dbReference>
<evidence type="ECO:0000313" key="3">
    <source>
        <dbReference type="Proteomes" id="UP000008141"/>
    </source>
</evidence>
<reference evidence="2 3" key="1">
    <citation type="journal article" date="2010" name="Plant Cell">
        <title>The Chlorella variabilis NC64A genome reveals adaptation to photosymbiosis, coevolution with viruses, and cryptic sex.</title>
        <authorList>
            <person name="Blanc G."/>
            <person name="Duncan G."/>
            <person name="Agarkova I."/>
            <person name="Borodovsky M."/>
            <person name="Gurnon J."/>
            <person name="Kuo A."/>
            <person name="Lindquist E."/>
            <person name="Lucas S."/>
            <person name="Pangilinan J."/>
            <person name="Polle J."/>
            <person name="Salamov A."/>
            <person name="Terry A."/>
            <person name="Yamada T."/>
            <person name="Dunigan D.D."/>
            <person name="Grigoriev I.V."/>
            <person name="Claverie J.M."/>
            <person name="Van Etten J.L."/>
        </authorList>
    </citation>
    <scope>NUCLEOTIDE SEQUENCE [LARGE SCALE GENOMIC DNA]</scope>
    <source>
        <strain evidence="2 3">NC64A</strain>
    </source>
</reference>
<gene>
    <name evidence="2" type="ORF">CHLNCDRAFT_138193</name>
</gene>
<dbReference type="GO" id="GO:0032436">
    <property type="term" value="P:positive regulation of proteasomal ubiquitin-dependent protein catabolic process"/>
    <property type="evidence" value="ECO:0007669"/>
    <property type="project" value="TreeGrafter"/>
</dbReference>
<dbReference type="GeneID" id="17358390"/>
<dbReference type="PANTHER" id="PTHR14939">
    <property type="entry name" value="F-BOX ONLY PROTEIN 22"/>
    <property type="match status" value="1"/>
</dbReference>
<sequence length="542" mass="58448">MAAHALQEQRGEGQEHQRENFPQLGFDALPLEVRLQCLANCDWQTLARASCVNLSTRALVDYLVRTPYWRTYSEEQPAVLCTDFATPEERQAACSKWAGGLTATLCGHGKPDICFVFVSSRSHANLPVMLRELRANLAKCTLLAGVVAPGVLGRDTERGSIKEVDSVERVGLVVSVLHLPPGSSLHAALINDGLTPNYSNPDWQPPEGELPHGPAKHTRTWLVLSDRHAHVDGVLQELGRRYPGEAICGGMGGGTDGTSSLLVGLPGRTAEQKLHAERFMVSQVSANVDLSPVGRVTLVQQLQNSISLATGADNLTWVPVGGSFTPTSALVAALQAQGANVAPRAPLFFGVRSPGVSQGEDDPCKMVMLQMHDPNNLMRTSGYVSVQHPVERGMIAAFYTPQPSLSRLQLQARLTARAEQVRSRDYSEEVKTDAGYLGSVSSDSIHMVLDVKPAPVYGCLLFPCVAKGQRYYDEADVETQMVQSNFPGAAMCGFFCNGEIGPSPPDELAPGEAQEARMMGYSTVVCMLKLSPAPPPPADWAR</sequence>
<evidence type="ECO:0000313" key="2">
    <source>
        <dbReference type="EMBL" id="EFN59225.1"/>
    </source>
</evidence>
<dbReference type="Pfam" id="PF10442">
    <property type="entry name" value="FIST_C"/>
    <property type="match status" value="1"/>
</dbReference>